<organism evidence="1 2">
    <name type="scientific">Solitalea canadensis (strain ATCC 29591 / DSM 3403 / JCM 21819 / LMG 8368 / NBRC 15130 / NCIMB 12057 / USAM 9D)</name>
    <name type="common">Flexibacter canadensis</name>
    <dbReference type="NCBI Taxonomy" id="929556"/>
    <lineage>
        <taxon>Bacteria</taxon>
        <taxon>Pseudomonadati</taxon>
        <taxon>Bacteroidota</taxon>
        <taxon>Sphingobacteriia</taxon>
        <taxon>Sphingobacteriales</taxon>
        <taxon>Sphingobacteriaceae</taxon>
        <taxon>Solitalea</taxon>
    </lineage>
</organism>
<dbReference type="OrthoDB" id="4404538at2"/>
<dbReference type="KEGG" id="scn:Solca_2130"/>
<keyword evidence="2" id="KW-1185">Reference proteome</keyword>
<accession>H8KU72</accession>
<dbReference type="HOGENOM" id="CLU_112462_0_0_10"/>
<proteinExistence type="predicted"/>
<sequence length="176" mass="20809">MTKSIEYICSCCGKEHEDWPALGFISPLHYNLLSEDDKQKIAELNSDFCIIRYPDQVDRFIRCTLTQKVIDHCEDLDYGLWVSLSENSFQDYLDNYTNENHKAKYFGWLCNHLPDYIFNDSIPTTVYIKTNNQRPEIVPHEDFDHPFVRDYHNGITKTEAERRIASMIESIEKEED</sequence>
<dbReference type="STRING" id="929556.Solca_2130"/>
<evidence type="ECO:0000313" key="2">
    <source>
        <dbReference type="Proteomes" id="UP000007590"/>
    </source>
</evidence>
<dbReference type="AlphaFoldDB" id="H8KU72"/>
<dbReference type="EMBL" id="CP003349">
    <property type="protein sequence ID" value="AFD07184.1"/>
    <property type="molecule type" value="Genomic_DNA"/>
</dbReference>
<reference evidence="1" key="1">
    <citation type="submission" date="2012-02" db="EMBL/GenBank/DDBJ databases">
        <title>The complete genome of Solitalea canadensis DSM 3403.</title>
        <authorList>
            <consortium name="US DOE Joint Genome Institute (JGI-PGF)"/>
            <person name="Lucas S."/>
            <person name="Copeland A."/>
            <person name="Lapidus A."/>
            <person name="Glavina del Rio T."/>
            <person name="Dalin E."/>
            <person name="Tice H."/>
            <person name="Bruce D."/>
            <person name="Goodwin L."/>
            <person name="Pitluck S."/>
            <person name="Peters L."/>
            <person name="Ovchinnikova G."/>
            <person name="Lu M."/>
            <person name="Kyrpides N."/>
            <person name="Mavromatis K."/>
            <person name="Ivanova N."/>
            <person name="Brettin T."/>
            <person name="Detter J.C."/>
            <person name="Han C."/>
            <person name="Larimer F."/>
            <person name="Land M."/>
            <person name="Hauser L."/>
            <person name="Markowitz V."/>
            <person name="Cheng J.-F."/>
            <person name="Hugenholtz P."/>
            <person name="Woyke T."/>
            <person name="Wu D."/>
            <person name="Spring S."/>
            <person name="Schroeder M."/>
            <person name="Kopitz M."/>
            <person name="Brambilla E."/>
            <person name="Klenk H.-P."/>
            <person name="Eisen J.A."/>
        </authorList>
    </citation>
    <scope>NUCLEOTIDE SEQUENCE</scope>
    <source>
        <strain evidence="1">DSM 3403</strain>
    </source>
</reference>
<dbReference type="eggNOG" id="COG4899">
    <property type="taxonomic scope" value="Bacteria"/>
</dbReference>
<dbReference type="RefSeq" id="WP_014680411.1">
    <property type="nucleotide sequence ID" value="NC_017770.1"/>
</dbReference>
<evidence type="ECO:0008006" key="3">
    <source>
        <dbReference type="Google" id="ProtNLM"/>
    </source>
</evidence>
<dbReference type="Proteomes" id="UP000007590">
    <property type="component" value="Chromosome"/>
</dbReference>
<gene>
    <name evidence="1" type="ordered locus">Solca_2130</name>
</gene>
<name>H8KU72_SOLCM</name>
<evidence type="ECO:0000313" key="1">
    <source>
        <dbReference type="EMBL" id="AFD07184.1"/>
    </source>
</evidence>
<dbReference type="InterPro" id="IPR018697">
    <property type="entry name" value="DUF2199"/>
</dbReference>
<protein>
    <recommendedName>
        <fullName evidence="3">DUF2199 domain-containing protein</fullName>
    </recommendedName>
</protein>
<dbReference type="Pfam" id="PF09965">
    <property type="entry name" value="DUF2199"/>
    <property type="match status" value="1"/>
</dbReference>